<dbReference type="InterPro" id="IPR009363">
    <property type="entry name" value="Phage_Mu_Gp16"/>
</dbReference>
<organism evidence="1 2">
    <name type="scientific">Gallibacterium anatis</name>
    <dbReference type="NCBI Taxonomy" id="750"/>
    <lineage>
        <taxon>Bacteria</taxon>
        <taxon>Pseudomonadati</taxon>
        <taxon>Pseudomonadota</taxon>
        <taxon>Gammaproteobacteria</taxon>
        <taxon>Pasteurellales</taxon>
        <taxon>Pasteurellaceae</taxon>
        <taxon>Gallibacterium</taxon>
    </lineage>
</organism>
<reference evidence="1 2" key="1">
    <citation type="submission" date="2018-06" db="EMBL/GenBank/DDBJ databases">
        <authorList>
            <consortium name="Pathogen Informatics"/>
            <person name="Doyle S."/>
        </authorList>
    </citation>
    <scope>NUCLEOTIDE SEQUENCE [LARGE SCALE GENOMIC DNA]</scope>
    <source>
        <strain evidence="1 2">NCTC11413</strain>
    </source>
</reference>
<accession>A0A377H6L7</accession>
<gene>
    <name evidence="1" type="ORF">NCTC11413_01276</name>
</gene>
<dbReference type="GeneID" id="77263722"/>
<dbReference type="AlphaFoldDB" id="A0A377H6L7"/>
<proteinExistence type="predicted"/>
<evidence type="ECO:0000313" key="2">
    <source>
        <dbReference type="Proteomes" id="UP000254232"/>
    </source>
</evidence>
<protein>
    <submittedName>
        <fullName evidence="1">Mu-like prophage protein gp16</fullName>
    </submittedName>
</protein>
<dbReference type="EMBL" id="UGGZ01000001">
    <property type="protein sequence ID" value="STO38151.1"/>
    <property type="molecule type" value="Genomic_DNA"/>
</dbReference>
<dbReference type="Proteomes" id="UP000254232">
    <property type="component" value="Unassembled WGS sequence"/>
</dbReference>
<name>A0A377H6L7_9PAST</name>
<dbReference type="RefSeq" id="WP_018346177.1">
    <property type="nucleotide sequence ID" value="NZ_UGGZ01000001.1"/>
</dbReference>
<sequence>MRYTKPQLIKLIHIAKHKLGIDEDTYRMILQNETGKNSCKAMTINELMRVYDHFEKAGFKRTAKRQRSPASQKAKVKHNIALKIRAVWIEMHKQGVIREGSEDALNSFVRNVVNPILQQQDKPLVLNVQSLDYKLGTIVLERLKKWQQRTQKDKKEVK</sequence>
<dbReference type="Pfam" id="PF06252">
    <property type="entry name" value="GemA"/>
    <property type="match status" value="1"/>
</dbReference>
<evidence type="ECO:0000313" key="1">
    <source>
        <dbReference type="EMBL" id="STO38151.1"/>
    </source>
</evidence>